<dbReference type="AlphaFoldDB" id="A0CFW2"/>
<protein>
    <submittedName>
        <fullName evidence="3">Uncharacterized protein</fullName>
    </submittedName>
</protein>
<dbReference type="InParanoid" id="A0CFW2"/>
<dbReference type="RefSeq" id="XP_001437076.1">
    <property type="nucleotide sequence ID" value="XM_001437039.1"/>
</dbReference>
<dbReference type="GeneID" id="5022861"/>
<dbReference type="OrthoDB" id="307406at2759"/>
<accession>A0CFW2</accession>
<evidence type="ECO:0000313" key="4">
    <source>
        <dbReference type="Proteomes" id="UP000000600"/>
    </source>
</evidence>
<feature type="coiled-coil region" evidence="1">
    <location>
        <begin position="89"/>
        <end position="183"/>
    </location>
</feature>
<organism evidence="3 4">
    <name type="scientific">Paramecium tetraurelia</name>
    <dbReference type="NCBI Taxonomy" id="5888"/>
    <lineage>
        <taxon>Eukaryota</taxon>
        <taxon>Sar</taxon>
        <taxon>Alveolata</taxon>
        <taxon>Ciliophora</taxon>
        <taxon>Intramacronucleata</taxon>
        <taxon>Oligohymenophorea</taxon>
        <taxon>Peniculida</taxon>
        <taxon>Parameciidae</taxon>
        <taxon>Paramecium</taxon>
    </lineage>
</organism>
<dbReference type="KEGG" id="ptm:GSPATT00038121001"/>
<proteinExistence type="predicted"/>
<dbReference type="EMBL" id="CT868071">
    <property type="protein sequence ID" value="CAK69679.1"/>
    <property type="molecule type" value="Genomic_DNA"/>
</dbReference>
<feature type="region of interest" description="Disordered" evidence="2">
    <location>
        <begin position="345"/>
        <end position="368"/>
    </location>
</feature>
<evidence type="ECO:0000256" key="1">
    <source>
        <dbReference type="SAM" id="Coils"/>
    </source>
</evidence>
<evidence type="ECO:0000256" key="2">
    <source>
        <dbReference type="SAM" id="MobiDB-lite"/>
    </source>
</evidence>
<reference evidence="3 4" key="1">
    <citation type="journal article" date="2006" name="Nature">
        <title>Global trends of whole-genome duplications revealed by the ciliate Paramecium tetraurelia.</title>
        <authorList>
            <consortium name="Genoscope"/>
            <person name="Aury J.-M."/>
            <person name="Jaillon O."/>
            <person name="Duret L."/>
            <person name="Noel B."/>
            <person name="Jubin C."/>
            <person name="Porcel B.M."/>
            <person name="Segurens B."/>
            <person name="Daubin V."/>
            <person name="Anthouard V."/>
            <person name="Aiach N."/>
            <person name="Arnaiz O."/>
            <person name="Billaut A."/>
            <person name="Beisson J."/>
            <person name="Blanc I."/>
            <person name="Bouhouche K."/>
            <person name="Camara F."/>
            <person name="Duharcourt S."/>
            <person name="Guigo R."/>
            <person name="Gogendeau D."/>
            <person name="Katinka M."/>
            <person name="Keller A.-M."/>
            <person name="Kissmehl R."/>
            <person name="Klotz C."/>
            <person name="Koll F."/>
            <person name="Le Moue A."/>
            <person name="Lepere C."/>
            <person name="Malinsky S."/>
            <person name="Nowacki M."/>
            <person name="Nowak J.K."/>
            <person name="Plattner H."/>
            <person name="Poulain J."/>
            <person name="Ruiz F."/>
            <person name="Serrano V."/>
            <person name="Zagulski M."/>
            <person name="Dessen P."/>
            <person name="Betermier M."/>
            <person name="Weissenbach J."/>
            <person name="Scarpelli C."/>
            <person name="Schachter V."/>
            <person name="Sperling L."/>
            <person name="Meyer E."/>
            <person name="Cohen J."/>
            <person name="Wincker P."/>
        </authorList>
    </citation>
    <scope>NUCLEOTIDE SEQUENCE [LARGE SCALE GENOMIC DNA]</scope>
    <source>
        <strain evidence="3 4">Stock d4-2</strain>
    </source>
</reference>
<dbReference type="OMA" id="DPNMTQK"/>
<name>A0CFW2_PARTE</name>
<keyword evidence="1" id="KW-0175">Coiled coil</keyword>
<keyword evidence="4" id="KW-1185">Reference proteome</keyword>
<sequence>MSETSLITYSDREMESSLKDLLERILMQLEKYIETKNDLNAVEKELKDYENLTQLVNIIKIIFTNLMLKIERKIQKLENSIDPNMTQKSIRTEDEYEKLEQSVIKYESEIRNHIRLEQQLKLYAESMQSKLDESEATRNELLETTKNIMNNLKRENQKYYEENQSLQSEIVSFKEKIQQLEFEQQKRTIELDHVDYEVQQITKNMQQIKGLVQRKPNSKETNKTNSYSEHKLSSQFQESTDYPTQSQGSLKQNYFNILQYGQNHHLQSLQQSINQQQEQIKSYQIKHNSISSINDLIQQHNAIKNIKTHIGNYTVSKNNSQNSSMLQKNIHCKIFINHFIESIQTQPRSRSGSTKRNINQKQKTSIHQ</sequence>
<dbReference type="HOGENOM" id="CLU_759645_0_0_1"/>
<feature type="compositionally biased region" description="Polar residues" evidence="2">
    <location>
        <begin position="233"/>
        <end position="247"/>
    </location>
</feature>
<evidence type="ECO:0000313" key="3">
    <source>
        <dbReference type="EMBL" id="CAK69679.1"/>
    </source>
</evidence>
<gene>
    <name evidence="3" type="ORF">GSPATT00038121001</name>
</gene>
<feature type="compositionally biased region" description="Basic and acidic residues" evidence="2">
    <location>
        <begin position="217"/>
        <end position="232"/>
    </location>
</feature>
<dbReference type="eggNOG" id="ENOG502SRJ8">
    <property type="taxonomic scope" value="Eukaryota"/>
</dbReference>
<feature type="region of interest" description="Disordered" evidence="2">
    <location>
        <begin position="209"/>
        <end position="247"/>
    </location>
</feature>
<dbReference type="Proteomes" id="UP000000600">
    <property type="component" value="Unassembled WGS sequence"/>
</dbReference>